<evidence type="ECO:0000313" key="1">
    <source>
        <dbReference type="EMBL" id="CAI9957995.1"/>
    </source>
</evidence>
<dbReference type="AlphaFoldDB" id="A0AA86QUS9"/>
<dbReference type="EMBL" id="CATOUU010000899">
    <property type="protein sequence ID" value="CAI9957995.1"/>
    <property type="molecule type" value="Genomic_DNA"/>
</dbReference>
<gene>
    <name evidence="1" type="ORF">HINF_LOCUS45640</name>
    <name evidence="2" type="ORF">HINF_LOCUS61528</name>
</gene>
<organism evidence="1">
    <name type="scientific">Hexamita inflata</name>
    <dbReference type="NCBI Taxonomy" id="28002"/>
    <lineage>
        <taxon>Eukaryota</taxon>
        <taxon>Metamonada</taxon>
        <taxon>Diplomonadida</taxon>
        <taxon>Hexamitidae</taxon>
        <taxon>Hexamitinae</taxon>
        <taxon>Hexamita</taxon>
    </lineage>
</organism>
<protein>
    <submittedName>
        <fullName evidence="2">Hypothetical_protein</fullName>
    </submittedName>
</protein>
<evidence type="ECO:0000313" key="3">
    <source>
        <dbReference type="Proteomes" id="UP001642409"/>
    </source>
</evidence>
<evidence type="ECO:0000313" key="2">
    <source>
        <dbReference type="EMBL" id="CAL6083030.1"/>
    </source>
</evidence>
<keyword evidence="3" id="KW-1185">Reference proteome</keyword>
<reference evidence="1" key="1">
    <citation type="submission" date="2023-06" db="EMBL/GenBank/DDBJ databases">
        <authorList>
            <person name="Kurt Z."/>
        </authorList>
    </citation>
    <scope>NUCLEOTIDE SEQUENCE</scope>
</reference>
<dbReference type="EMBL" id="CAXDID020000369">
    <property type="protein sequence ID" value="CAL6083030.1"/>
    <property type="molecule type" value="Genomic_DNA"/>
</dbReference>
<name>A0AA86QUS9_9EUKA</name>
<comment type="caution">
    <text evidence="1">The sequence shown here is derived from an EMBL/GenBank/DDBJ whole genome shotgun (WGS) entry which is preliminary data.</text>
</comment>
<proteinExistence type="predicted"/>
<sequence>MVQRVLTYINRYKYQISAGKLNKVITQKKEQTVTISDVHQALYIILEHSEALLPQRQQISIYITALPRKLSLSCRSNSFSMNFQLIYEKQRYEVIDKINICSASYLKIFDDCTV</sequence>
<accession>A0AA86QUS9</accession>
<reference evidence="2 3" key="2">
    <citation type="submission" date="2024-07" db="EMBL/GenBank/DDBJ databases">
        <authorList>
            <person name="Akdeniz Z."/>
        </authorList>
    </citation>
    <scope>NUCLEOTIDE SEQUENCE [LARGE SCALE GENOMIC DNA]</scope>
</reference>
<dbReference type="Proteomes" id="UP001642409">
    <property type="component" value="Unassembled WGS sequence"/>
</dbReference>